<evidence type="ECO:0000259" key="8">
    <source>
        <dbReference type="PROSITE" id="PS51372"/>
    </source>
</evidence>
<keyword evidence="4" id="KW-0010">Activator</keyword>
<dbReference type="Pfam" id="PF00874">
    <property type="entry name" value="PRD"/>
    <property type="match status" value="1"/>
</dbReference>
<proteinExistence type="predicted"/>
<dbReference type="GO" id="GO:0008982">
    <property type="term" value="F:protein-N(PI)-phosphohistidine-sugar phosphotransferase activity"/>
    <property type="evidence" value="ECO:0007669"/>
    <property type="project" value="InterPro"/>
</dbReference>
<dbReference type="Pfam" id="PF05043">
    <property type="entry name" value="Mga"/>
    <property type="match status" value="1"/>
</dbReference>
<evidence type="ECO:0000256" key="2">
    <source>
        <dbReference type="ARBA" id="ARBA00022737"/>
    </source>
</evidence>
<evidence type="ECO:0000256" key="4">
    <source>
        <dbReference type="ARBA" id="ARBA00023159"/>
    </source>
</evidence>
<protein>
    <submittedName>
        <fullName evidence="9">HTH domain-containing protein</fullName>
    </submittedName>
</protein>
<organism evidence="9 10">
    <name type="scientific">Aerococcus agrisoli</name>
    <dbReference type="NCBI Taxonomy" id="2487350"/>
    <lineage>
        <taxon>Bacteria</taxon>
        <taxon>Bacillati</taxon>
        <taxon>Bacillota</taxon>
        <taxon>Bacilli</taxon>
        <taxon>Lactobacillales</taxon>
        <taxon>Aerococcaceae</taxon>
        <taxon>Aerococcus</taxon>
    </lineage>
</organism>
<dbReference type="CDD" id="cd05568">
    <property type="entry name" value="PTS_IIB_bgl_like"/>
    <property type="match status" value="1"/>
</dbReference>
<evidence type="ECO:0000256" key="5">
    <source>
        <dbReference type="ARBA" id="ARBA00023163"/>
    </source>
</evidence>
<evidence type="ECO:0000256" key="3">
    <source>
        <dbReference type="ARBA" id="ARBA00023015"/>
    </source>
</evidence>
<dbReference type="PROSITE" id="PS51099">
    <property type="entry name" value="PTS_EIIB_TYPE_2"/>
    <property type="match status" value="1"/>
</dbReference>
<keyword evidence="5" id="KW-0804">Transcription</keyword>
<dbReference type="PROSITE" id="PS51372">
    <property type="entry name" value="PRD_2"/>
    <property type="match status" value="1"/>
</dbReference>
<dbReference type="AlphaFoldDB" id="A0A3N4GH53"/>
<dbReference type="SUPFAM" id="SSF55804">
    <property type="entry name" value="Phoshotransferase/anion transport protein"/>
    <property type="match status" value="1"/>
</dbReference>
<evidence type="ECO:0000313" key="9">
    <source>
        <dbReference type="EMBL" id="RPA60757.1"/>
    </source>
</evidence>
<evidence type="ECO:0000259" key="6">
    <source>
        <dbReference type="PROSITE" id="PS51094"/>
    </source>
</evidence>
<dbReference type="PANTHER" id="PTHR30185">
    <property type="entry name" value="CRYPTIC BETA-GLUCOSIDE BGL OPERON ANTITERMINATOR"/>
    <property type="match status" value="1"/>
</dbReference>
<dbReference type="PANTHER" id="PTHR30185:SF18">
    <property type="entry name" value="TRANSCRIPTIONAL REGULATOR MTLR"/>
    <property type="match status" value="1"/>
</dbReference>
<dbReference type="Proteomes" id="UP000273977">
    <property type="component" value="Unassembled WGS sequence"/>
</dbReference>
<dbReference type="InterPro" id="IPR013011">
    <property type="entry name" value="PTS_EIIB_2"/>
</dbReference>
<dbReference type="Gene3D" id="3.40.930.10">
    <property type="entry name" value="Mannitol-specific EII, Chain A"/>
    <property type="match status" value="1"/>
</dbReference>
<dbReference type="InterPro" id="IPR013196">
    <property type="entry name" value="HTH_11"/>
</dbReference>
<comment type="caution">
    <text evidence="9">The sequence shown here is derived from an EMBL/GenBank/DDBJ whole genome shotgun (WGS) entry which is preliminary data.</text>
</comment>
<dbReference type="EMBL" id="RKMG01000009">
    <property type="protein sequence ID" value="RPA60757.1"/>
    <property type="molecule type" value="Genomic_DNA"/>
</dbReference>
<dbReference type="InterPro" id="IPR036634">
    <property type="entry name" value="PRD_sf"/>
</dbReference>
<name>A0A3N4GH53_9LACT</name>
<dbReference type="GO" id="GO:0009401">
    <property type="term" value="P:phosphoenolpyruvate-dependent sugar phosphotransferase system"/>
    <property type="evidence" value="ECO:0007669"/>
    <property type="project" value="InterPro"/>
</dbReference>
<dbReference type="SUPFAM" id="SSF63520">
    <property type="entry name" value="PTS-regulatory domain, PRD"/>
    <property type="match status" value="1"/>
</dbReference>
<dbReference type="SUPFAM" id="SSF52794">
    <property type="entry name" value="PTS system IIB component-like"/>
    <property type="match status" value="1"/>
</dbReference>
<sequence length="613" mass="70854">MALVERWYKILNLFETSPTISQDEMTEYLGISPQTIKSNISLLNNELVHIASIEYENKFYTLKIFNLVEYEKILSGRLKIDSDFNSSKKRFAYILKRLIDSSYTVQLMDLADEMNVSRNTVANDIKEIRSLLQDYQVELIGKTSKGLSLKGNELEIRLIYVHFILDYYAIDSLIPGINDQLNDLLAAFDITDRIQNLLKRSITVTLSRIHEQHILDREIDYYYFKDSDLLDELTGEIELAFQLSISQYEKAFMAFPLNLYNQGINRNLNVAYVKDIFDKMMQRLQDTFAVNIDSNLLYDEMFQHLVFLINRVIFRPKTNDLLLKDIHIKYPVSYAMAEICCDEISKAIGRPVVKEEVNYLTLYLEMLVNNRSKDDYKEIAVICHTGLGTALLLKQRLQQVLGDEIHITNFSEADYSKEDFSTYFAIFTTIPLRHLQTDVPVIQILPTFDALEIKQEWDRIEKQQLRREGDVRISHIALQANKSYETQLNVMAKTLEKANRVDAGFAQRIQEREQLQSTVFGKGISMPHASNSGSSKIEIIMGTFEEAIQTENGPVELVMMLAVPDEMNDKKIDTLLEIYDFIFSATDSVELKEKVYAWQQAGTSMIQEDEGVE</sequence>
<dbReference type="GO" id="GO:0006355">
    <property type="term" value="P:regulation of DNA-templated transcription"/>
    <property type="evidence" value="ECO:0007669"/>
    <property type="project" value="InterPro"/>
</dbReference>
<dbReference type="PROSITE" id="PS51094">
    <property type="entry name" value="PTS_EIIA_TYPE_2"/>
    <property type="match status" value="1"/>
</dbReference>
<gene>
    <name evidence="9" type="ORF">EF384_04130</name>
</gene>
<dbReference type="InterPro" id="IPR036388">
    <property type="entry name" value="WH-like_DNA-bd_sf"/>
</dbReference>
<accession>A0A3N4GH53</accession>
<evidence type="ECO:0000256" key="1">
    <source>
        <dbReference type="ARBA" id="ARBA00022679"/>
    </source>
</evidence>
<dbReference type="InterPro" id="IPR050661">
    <property type="entry name" value="BglG_antiterminators"/>
</dbReference>
<dbReference type="Gene3D" id="1.10.1790.10">
    <property type="entry name" value="PRD domain"/>
    <property type="match status" value="1"/>
</dbReference>
<dbReference type="Gene3D" id="1.10.10.10">
    <property type="entry name" value="Winged helix-like DNA-binding domain superfamily/Winged helix DNA-binding domain"/>
    <property type="match status" value="2"/>
</dbReference>
<keyword evidence="10" id="KW-1185">Reference proteome</keyword>
<dbReference type="Pfam" id="PF00359">
    <property type="entry name" value="PTS_EIIA_2"/>
    <property type="match status" value="1"/>
</dbReference>
<evidence type="ECO:0000313" key="10">
    <source>
        <dbReference type="Proteomes" id="UP000273977"/>
    </source>
</evidence>
<keyword evidence="3" id="KW-0805">Transcription regulation</keyword>
<keyword evidence="2" id="KW-0677">Repeat</keyword>
<dbReference type="InterPro" id="IPR036095">
    <property type="entry name" value="PTS_EIIB-like_sf"/>
</dbReference>
<feature type="domain" description="PTS EIIB type-2" evidence="7">
    <location>
        <begin position="377"/>
        <end position="465"/>
    </location>
</feature>
<evidence type="ECO:0000259" key="7">
    <source>
        <dbReference type="PROSITE" id="PS51099"/>
    </source>
</evidence>
<dbReference type="InterPro" id="IPR002178">
    <property type="entry name" value="PTS_EIIA_type-2_dom"/>
</dbReference>
<dbReference type="InterPro" id="IPR007737">
    <property type="entry name" value="Mga_HTH"/>
</dbReference>
<dbReference type="InterPro" id="IPR016152">
    <property type="entry name" value="PTrfase/Anion_transptr"/>
</dbReference>
<dbReference type="Pfam" id="PF08279">
    <property type="entry name" value="HTH_11"/>
    <property type="match status" value="1"/>
</dbReference>
<dbReference type="RefSeq" id="WP_148076699.1">
    <property type="nucleotide sequence ID" value="NZ_RKMG01000009.1"/>
</dbReference>
<feature type="domain" description="PRD" evidence="8">
    <location>
        <begin position="264"/>
        <end position="374"/>
    </location>
</feature>
<keyword evidence="1" id="KW-0808">Transferase</keyword>
<feature type="domain" description="PTS EIIA type-2" evidence="6">
    <location>
        <begin position="464"/>
        <end position="609"/>
    </location>
</feature>
<dbReference type="InterPro" id="IPR011608">
    <property type="entry name" value="PRD"/>
</dbReference>
<dbReference type="Gene3D" id="3.40.50.2300">
    <property type="match status" value="1"/>
</dbReference>
<dbReference type="OrthoDB" id="95158at2"/>
<reference evidence="9 10" key="1">
    <citation type="submission" date="2018-11" db="EMBL/GenBank/DDBJ databases">
        <title>Aerococcus sp. SJQ22, whole genome shotgun sequence.</title>
        <authorList>
            <person name="Sun L."/>
            <person name="Gao X."/>
            <person name="Chen W."/>
            <person name="Huang K."/>
        </authorList>
    </citation>
    <scope>NUCLEOTIDE SEQUENCE [LARGE SCALE GENOMIC DNA]</scope>
    <source>
        <strain evidence="9 10">SJQ22</strain>
    </source>
</reference>